<gene>
    <name evidence="9" type="ORF">UFOPK1509_00806</name>
    <name evidence="10" type="ORF">UFOPK1854_00596</name>
    <name evidence="11" type="ORF">UFOPK2252_00045</name>
    <name evidence="12" type="ORF">UFOPK2592_00123</name>
    <name evidence="13" type="ORF">UFOPK3120_00737</name>
    <name evidence="14" type="ORF">UFOPK3282_00124</name>
    <name evidence="15" type="ORF">UFOPK3935_00131</name>
    <name evidence="8" type="ORF">UFOPK4171_00789</name>
</gene>
<dbReference type="EMBL" id="CAFBOH010000007">
    <property type="protein sequence ID" value="CAB4971497.1"/>
    <property type="molecule type" value="Genomic_DNA"/>
</dbReference>
<evidence type="ECO:0000256" key="3">
    <source>
        <dbReference type="ARBA" id="ARBA00022692"/>
    </source>
</evidence>
<dbReference type="EMBL" id="CAESAM010000077">
    <property type="protein sequence ID" value="CAB4341473.1"/>
    <property type="molecule type" value="Genomic_DNA"/>
</dbReference>
<feature type="transmembrane region" description="Helical" evidence="7">
    <location>
        <begin position="7"/>
        <end position="26"/>
    </location>
</feature>
<sequence length="214" mass="22282">MYLKKILGEYFGTAILALAIVGSGIMGSNLTKDGALSLFINALGTAIGLAVAIGLVGKISGAHLNPAVTLIMLITKRIQLTQFALYSIAQILGAISGVVLGNYIFGANAIESSSQLRNGTNLFISEIIATAVLVWIILSNLENFEKIATYVPLWIFGGILFTSSTAFANPAITIGRGFTNSATGIAPESIITFICAQIIGAVLGLGAAKVFKNE</sequence>
<feature type="transmembrane region" description="Helical" evidence="7">
    <location>
        <begin position="120"/>
        <end position="138"/>
    </location>
</feature>
<name>A0A6J6D7W5_9ZZZZ</name>
<evidence type="ECO:0000313" key="15">
    <source>
        <dbReference type="EMBL" id="CAB4971497.1"/>
    </source>
</evidence>
<accession>A0A6J6D7W5</accession>
<dbReference type="GO" id="GO:0019755">
    <property type="term" value="P:one-carbon compound transport"/>
    <property type="evidence" value="ECO:0007669"/>
    <property type="project" value="UniProtKB-ARBA"/>
</dbReference>
<organism evidence="9">
    <name type="scientific">freshwater metagenome</name>
    <dbReference type="NCBI Taxonomy" id="449393"/>
    <lineage>
        <taxon>unclassified sequences</taxon>
        <taxon>metagenomes</taxon>
        <taxon>ecological metagenomes</taxon>
    </lineage>
</organism>
<evidence type="ECO:0000313" key="10">
    <source>
        <dbReference type="EMBL" id="CAB4611351.1"/>
    </source>
</evidence>
<evidence type="ECO:0000313" key="9">
    <source>
        <dbReference type="EMBL" id="CAB4559434.1"/>
    </source>
</evidence>
<evidence type="ECO:0000313" key="14">
    <source>
        <dbReference type="EMBL" id="CAB4847346.1"/>
    </source>
</evidence>
<evidence type="ECO:0000313" key="8">
    <source>
        <dbReference type="EMBL" id="CAB4341473.1"/>
    </source>
</evidence>
<dbReference type="InterPro" id="IPR023271">
    <property type="entry name" value="Aquaporin-like"/>
</dbReference>
<feature type="transmembrane region" description="Helical" evidence="7">
    <location>
        <begin position="83"/>
        <end position="105"/>
    </location>
</feature>
<dbReference type="EMBL" id="CAFAAW010000089">
    <property type="protein sequence ID" value="CAB4813330.1"/>
    <property type="molecule type" value="Genomic_DNA"/>
</dbReference>
<comment type="subcellular location">
    <subcellularLocation>
        <location evidence="1">Endomembrane system</location>
        <topology evidence="1">Multi-pass membrane protein</topology>
    </subcellularLocation>
</comment>
<protein>
    <submittedName>
        <fullName evidence="9">Unannotated protein</fullName>
    </submittedName>
</protein>
<evidence type="ECO:0000313" key="13">
    <source>
        <dbReference type="EMBL" id="CAB4813330.1"/>
    </source>
</evidence>
<dbReference type="PANTHER" id="PTHR45665">
    <property type="entry name" value="AQUAPORIN-8"/>
    <property type="match status" value="1"/>
</dbReference>
<evidence type="ECO:0000256" key="2">
    <source>
        <dbReference type="ARBA" id="ARBA00022448"/>
    </source>
</evidence>
<dbReference type="InterPro" id="IPR000425">
    <property type="entry name" value="MIP"/>
</dbReference>
<dbReference type="GO" id="GO:0005737">
    <property type="term" value="C:cytoplasm"/>
    <property type="evidence" value="ECO:0007669"/>
    <property type="project" value="UniProtKB-ARBA"/>
</dbReference>
<evidence type="ECO:0000313" key="12">
    <source>
        <dbReference type="EMBL" id="CAB4689899.1"/>
    </source>
</evidence>
<evidence type="ECO:0000256" key="1">
    <source>
        <dbReference type="ARBA" id="ARBA00004127"/>
    </source>
</evidence>
<dbReference type="EMBL" id="CAEZUT010000053">
    <property type="protein sequence ID" value="CAB4611351.1"/>
    <property type="molecule type" value="Genomic_DNA"/>
</dbReference>
<evidence type="ECO:0000313" key="11">
    <source>
        <dbReference type="EMBL" id="CAB4646342.1"/>
    </source>
</evidence>
<dbReference type="InterPro" id="IPR034294">
    <property type="entry name" value="Aquaporin_transptr"/>
</dbReference>
<feature type="transmembrane region" description="Helical" evidence="7">
    <location>
        <begin position="190"/>
        <end position="211"/>
    </location>
</feature>
<dbReference type="EMBL" id="CAEZWN010000002">
    <property type="protein sequence ID" value="CAB4646342.1"/>
    <property type="molecule type" value="Genomic_DNA"/>
</dbReference>
<keyword evidence="3 7" id="KW-0812">Transmembrane</keyword>
<dbReference type="EMBL" id="CAEZSY010000131">
    <property type="protein sequence ID" value="CAB4559434.1"/>
    <property type="molecule type" value="Genomic_DNA"/>
</dbReference>
<dbReference type="PRINTS" id="PR00783">
    <property type="entry name" value="MINTRINSICP"/>
</dbReference>
<dbReference type="GO" id="GO:0012505">
    <property type="term" value="C:endomembrane system"/>
    <property type="evidence" value="ECO:0007669"/>
    <property type="project" value="UniProtKB-SubCell"/>
</dbReference>
<keyword evidence="6 7" id="KW-0472">Membrane</keyword>
<dbReference type="Pfam" id="PF00230">
    <property type="entry name" value="MIP"/>
    <property type="match status" value="1"/>
</dbReference>
<evidence type="ECO:0000256" key="6">
    <source>
        <dbReference type="ARBA" id="ARBA00023136"/>
    </source>
</evidence>
<feature type="transmembrane region" description="Helical" evidence="7">
    <location>
        <begin position="38"/>
        <end position="62"/>
    </location>
</feature>
<keyword evidence="2" id="KW-0813">Transport</keyword>
<reference evidence="9" key="1">
    <citation type="submission" date="2020-05" db="EMBL/GenBank/DDBJ databases">
        <authorList>
            <person name="Chiriac C."/>
            <person name="Salcher M."/>
            <person name="Ghai R."/>
            <person name="Kavagutti S V."/>
        </authorList>
    </citation>
    <scope>NUCLEOTIDE SEQUENCE</scope>
</reference>
<dbReference type="AlphaFoldDB" id="A0A6J6D7W5"/>
<keyword evidence="5 7" id="KW-1133">Transmembrane helix</keyword>
<evidence type="ECO:0000256" key="4">
    <source>
        <dbReference type="ARBA" id="ARBA00022737"/>
    </source>
</evidence>
<proteinExistence type="predicted"/>
<evidence type="ECO:0000256" key="5">
    <source>
        <dbReference type="ARBA" id="ARBA00022989"/>
    </source>
</evidence>
<dbReference type="EMBL" id="CAEZXU010000003">
    <property type="protein sequence ID" value="CAB4689899.1"/>
    <property type="molecule type" value="Genomic_DNA"/>
</dbReference>
<dbReference type="PANTHER" id="PTHR45665:SF9">
    <property type="entry name" value="AQUAPORIN-8"/>
    <property type="match status" value="1"/>
</dbReference>
<dbReference type="GO" id="GO:0015250">
    <property type="term" value="F:water channel activity"/>
    <property type="evidence" value="ECO:0007669"/>
    <property type="project" value="TreeGrafter"/>
</dbReference>
<dbReference type="SUPFAM" id="SSF81338">
    <property type="entry name" value="Aquaporin-like"/>
    <property type="match status" value="1"/>
</dbReference>
<feature type="transmembrane region" description="Helical" evidence="7">
    <location>
        <begin position="150"/>
        <end position="170"/>
    </location>
</feature>
<keyword evidence="4" id="KW-0677">Repeat</keyword>
<evidence type="ECO:0000256" key="7">
    <source>
        <dbReference type="SAM" id="Phobius"/>
    </source>
</evidence>
<dbReference type="EMBL" id="CAFBJG010000006">
    <property type="protein sequence ID" value="CAB4847346.1"/>
    <property type="molecule type" value="Genomic_DNA"/>
</dbReference>
<dbReference type="GO" id="GO:0016020">
    <property type="term" value="C:membrane"/>
    <property type="evidence" value="ECO:0007669"/>
    <property type="project" value="InterPro"/>
</dbReference>
<dbReference type="Gene3D" id="1.20.1080.10">
    <property type="entry name" value="Glycerol uptake facilitator protein"/>
    <property type="match status" value="1"/>
</dbReference>